<dbReference type="EMBL" id="FXZE01000042">
    <property type="protein sequence ID" value="SMY03399.1"/>
    <property type="molecule type" value="Genomic_DNA"/>
</dbReference>
<feature type="domain" description="Integrase catalytic" evidence="1">
    <location>
        <begin position="59"/>
        <end position="121"/>
    </location>
</feature>
<dbReference type="SUPFAM" id="SSF53098">
    <property type="entry name" value="Ribonuclease H-like"/>
    <property type="match status" value="1"/>
</dbReference>
<evidence type="ECO:0000313" key="2">
    <source>
        <dbReference type="EMBL" id="SMY03399.1"/>
    </source>
</evidence>
<dbReference type="AlphaFoldDB" id="A0A2H1KUR3"/>
<organism evidence="2 3">
    <name type="scientific">Brevibacterium antiquum</name>
    <dbReference type="NCBI Taxonomy" id="234835"/>
    <lineage>
        <taxon>Bacteria</taxon>
        <taxon>Bacillati</taxon>
        <taxon>Actinomycetota</taxon>
        <taxon>Actinomycetes</taxon>
        <taxon>Micrococcales</taxon>
        <taxon>Brevibacteriaceae</taxon>
        <taxon>Brevibacterium</taxon>
    </lineage>
</organism>
<keyword evidence="3" id="KW-1185">Reference proteome</keyword>
<evidence type="ECO:0000259" key="1">
    <source>
        <dbReference type="Pfam" id="PF13683"/>
    </source>
</evidence>
<proteinExistence type="predicted"/>
<name>A0A2H1KUR3_9MICO</name>
<dbReference type="Pfam" id="PF13683">
    <property type="entry name" value="rve_3"/>
    <property type="match status" value="1"/>
</dbReference>
<sequence length="139" mass="15395">MLFGAPGEIIGFLPVSPFSHPAGRPMVVLSLKVLQRPVESAQFRSIRYGETLAESEVVASVGSRGDSYDNAMAEALNSVYKAELIDRKVWSGLIEVMAETSKWVAWYNQTRLHSAIDYRPPFEVHSEWINQSAIEPAAA</sequence>
<dbReference type="PANTHER" id="PTHR46889:SF4">
    <property type="entry name" value="TRANSPOSASE INSO FOR INSERTION SEQUENCE ELEMENT IS911B-RELATED"/>
    <property type="match status" value="1"/>
</dbReference>
<dbReference type="InterPro" id="IPR050900">
    <property type="entry name" value="Transposase_IS3/IS150/IS904"/>
</dbReference>
<dbReference type="InterPro" id="IPR012337">
    <property type="entry name" value="RNaseH-like_sf"/>
</dbReference>
<accession>A0A2H1KUR3</accession>
<dbReference type="PANTHER" id="PTHR46889">
    <property type="entry name" value="TRANSPOSASE INSF FOR INSERTION SEQUENCE IS3B-RELATED"/>
    <property type="match status" value="1"/>
</dbReference>
<dbReference type="Proteomes" id="UP000234342">
    <property type="component" value="Unassembled WGS sequence"/>
</dbReference>
<evidence type="ECO:0000313" key="3">
    <source>
        <dbReference type="Proteomes" id="UP000234342"/>
    </source>
</evidence>
<protein>
    <submittedName>
        <fullName evidence="2">Integrase core domain-containing protein</fullName>
    </submittedName>
</protein>
<reference evidence="3" key="1">
    <citation type="submission" date="2017-03" db="EMBL/GenBank/DDBJ databases">
        <authorList>
            <person name="Monnet C."/>
        </authorList>
    </citation>
    <scope>NUCLEOTIDE SEQUENCE [LARGE SCALE GENOMIC DNA]</scope>
    <source>
        <strain evidence="3">P10</strain>
    </source>
</reference>
<dbReference type="InterPro" id="IPR001584">
    <property type="entry name" value="Integrase_cat-core"/>
</dbReference>
<dbReference type="GO" id="GO:0015074">
    <property type="term" value="P:DNA integration"/>
    <property type="evidence" value="ECO:0007669"/>
    <property type="project" value="InterPro"/>
</dbReference>
<gene>
    <name evidence="2" type="ORF">BANT10_03519</name>
</gene>